<organism evidence="2">
    <name type="scientific">human gut metagenome</name>
    <dbReference type="NCBI Taxonomy" id="408170"/>
    <lineage>
        <taxon>unclassified sequences</taxon>
        <taxon>metagenomes</taxon>
        <taxon>organismal metagenomes</taxon>
    </lineage>
</organism>
<sequence>MKVLTIKEPWATLIIDGYKKYEFRSWKTKYRGKILIHAGISLEKDMLKRFKDYNLECRCGEIIGEAELTDCILVDGDFNEKLRNIDKIVYGKSNHVEKYAWKLENIKKYRHPIKIKGKLGLWNYEKSNTN</sequence>
<proteinExistence type="predicted"/>
<name>K1SM97_9ZZZZ</name>
<dbReference type="AlphaFoldDB" id="K1SM97"/>
<gene>
    <name evidence="2" type="ORF">OBE_15184</name>
</gene>
<dbReference type="Gene3D" id="2.30.130.30">
    <property type="entry name" value="Hypothetical protein"/>
    <property type="match status" value="1"/>
</dbReference>
<comment type="caution">
    <text evidence="2">The sequence shown here is derived from an EMBL/GenBank/DDBJ whole genome shotgun (WGS) entry which is preliminary data.</text>
</comment>
<dbReference type="InterPro" id="IPR007374">
    <property type="entry name" value="ASCH_domain"/>
</dbReference>
<evidence type="ECO:0000259" key="1">
    <source>
        <dbReference type="Pfam" id="PF04266"/>
    </source>
</evidence>
<reference evidence="2" key="1">
    <citation type="journal article" date="2013" name="Environ. Microbiol.">
        <title>Microbiota from the distal guts of lean and obese adolescents exhibit partial functional redundancy besides clear differences in community structure.</title>
        <authorList>
            <person name="Ferrer M."/>
            <person name="Ruiz A."/>
            <person name="Lanza F."/>
            <person name="Haange S.B."/>
            <person name="Oberbach A."/>
            <person name="Till H."/>
            <person name="Bargiela R."/>
            <person name="Campoy C."/>
            <person name="Segura M.T."/>
            <person name="Richter M."/>
            <person name="von Bergen M."/>
            <person name="Seifert J."/>
            <person name="Suarez A."/>
        </authorList>
    </citation>
    <scope>NUCLEOTIDE SEQUENCE</scope>
</reference>
<dbReference type="EMBL" id="AJWZ01010440">
    <property type="protein sequence ID" value="EKC48446.1"/>
    <property type="molecule type" value="Genomic_DNA"/>
</dbReference>
<dbReference type="InterPro" id="IPR015947">
    <property type="entry name" value="PUA-like_sf"/>
</dbReference>
<accession>K1SM97</accession>
<protein>
    <recommendedName>
        <fullName evidence="1">ASCH domain-containing protein</fullName>
    </recommendedName>
</protein>
<dbReference type="SUPFAM" id="SSF88697">
    <property type="entry name" value="PUA domain-like"/>
    <property type="match status" value="1"/>
</dbReference>
<evidence type="ECO:0000313" key="2">
    <source>
        <dbReference type="EMBL" id="EKC48446.1"/>
    </source>
</evidence>
<dbReference type="Pfam" id="PF04266">
    <property type="entry name" value="ASCH"/>
    <property type="match status" value="1"/>
</dbReference>
<feature type="domain" description="ASCH" evidence="1">
    <location>
        <begin position="4"/>
        <end position="104"/>
    </location>
</feature>